<sequence>MTLAKNESSTSSQKSEIVLEKEQEITTSTTTTTTTKTTTTTTNASAPIPSGNHEKKRKRDETNDTALNHRDTKREKTEPRSEMHHQQRENRDILSAAHQDTANGNAEISSASSQPHPSFFDSKFKGALLHTHFSGTVKSTTLFNFLASDPRCMDKVALFKERRNWNLAWVSENCPYDAMTQQKLNDEHVHTLQKAVHSAWDSNFHENFKVLGDLFFYLVKNVDFYPLYLELIRQEMKEQHIAHIELRLKLGSLFQYDQNKKIQFCSIQYEMDRLLEAQEIFKQEGLSMVIIAQSSKHAPQRKVFEHFMTILKLLRDNPKYRSLVKGFDLVGHEMEGKPLWSFSQKVESLNNLIRAWKLDIPFLFHAGEDFKDLRKSLGNVECALKYGDRRIGHGIYAFKRRDLVDSINKRGFVLEFCPYSMSFFGHLEGDTVEAFRRSNLKYCINSDDSNKIRDADMNANIAFLLERGFTQDEIIESFRVSIEASLCSQEVKDQMLSKWREEYFSAGGQSANQKS</sequence>
<protein>
    <recommendedName>
        <fullName evidence="5">Adenosine deaminase domain-containing protein</fullName>
    </recommendedName>
</protein>
<feature type="region of interest" description="Disordered" evidence="4">
    <location>
        <begin position="1"/>
        <end position="89"/>
    </location>
</feature>
<evidence type="ECO:0000256" key="4">
    <source>
        <dbReference type="SAM" id="MobiDB-lite"/>
    </source>
</evidence>
<feature type="compositionally biased region" description="Basic and acidic residues" evidence="4">
    <location>
        <begin position="59"/>
        <end position="89"/>
    </location>
</feature>
<feature type="domain" description="Adenosine deaminase" evidence="5">
    <location>
        <begin position="215"/>
        <end position="498"/>
    </location>
</feature>
<dbReference type="GO" id="GO:0004000">
    <property type="term" value="F:adenosine deaminase activity"/>
    <property type="evidence" value="ECO:0007669"/>
    <property type="project" value="TreeGrafter"/>
</dbReference>
<dbReference type="GO" id="GO:0046103">
    <property type="term" value="P:inosine biosynthetic process"/>
    <property type="evidence" value="ECO:0007669"/>
    <property type="project" value="TreeGrafter"/>
</dbReference>
<dbReference type="EMBL" id="HBGD01008536">
    <property type="protein sequence ID" value="CAD9083762.1"/>
    <property type="molecule type" value="Transcribed_RNA"/>
</dbReference>
<feature type="compositionally biased region" description="Low complexity" evidence="4">
    <location>
        <begin position="26"/>
        <end position="42"/>
    </location>
</feature>
<name>A0A7S1KSI8_9EUKA</name>
<feature type="compositionally biased region" description="Polar residues" evidence="4">
    <location>
        <begin position="1"/>
        <end position="15"/>
    </location>
</feature>
<dbReference type="PANTHER" id="PTHR11409">
    <property type="entry name" value="ADENOSINE DEAMINASE"/>
    <property type="match status" value="1"/>
</dbReference>
<organism evidence="6">
    <name type="scientific">Percolomonas cosmopolitus</name>
    <dbReference type="NCBI Taxonomy" id="63605"/>
    <lineage>
        <taxon>Eukaryota</taxon>
        <taxon>Discoba</taxon>
        <taxon>Heterolobosea</taxon>
        <taxon>Tetramitia</taxon>
        <taxon>Eutetramitia</taxon>
        <taxon>Percolomonadidae</taxon>
        <taxon>Percolomonas</taxon>
    </lineage>
</organism>
<dbReference type="GO" id="GO:0046872">
    <property type="term" value="F:metal ion binding"/>
    <property type="evidence" value="ECO:0007669"/>
    <property type="project" value="UniProtKB-KW"/>
</dbReference>
<evidence type="ECO:0000313" key="6">
    <source>
        <dbReference type="EMBL" id="CAD9083762.1"/>
    </source>
</evidence>
<dbReference type="SUPFAM" id="SSF51556">
    <property type="entry name" value="Metallo-dependent hydrolases"/>
    <property type="match status" value="1"/>
</dbReference>
<dbReference type="InterPro" id="IPR032466">
    <property type="entry name" value="Metal_Hydrolase"/>
</dbReference>
<dbReference type="AlphaFoldDB" id="A0A7S1KSI8"/>
<dbReference type="PANTHER" id="PTHR11409:SF39">
    <property type="entry name" value="ADENOSINE DEAMINASE 2"/>
    <property type="match status" value="1"/>
</dbReference>
<evidence type="ECO:0000256" key="3">
    <source>
        <dbReference type="ARBA" id="ARBA00022801"/>
    </source>
</evidence>
<gene>
    <name evidence="6" type="ORF">PCOS0759_LOCUS7016</name>
</gene>
<reference evidence="6" key="1">
    <citation type="submission" date="2021-01" db="EMBL/GenBank/DDBJ databases">
        <authorList>
            <person name="Corre E."/>
            <person name="Pelletier E."/>
            <person name="Niang G."/>
            <person name="Scheremetjew M."/>
            <person name="Finn R."/>
            <person name="Kale V."/>
            <person name="Holt S."/>
            <person name="Cochrane G."/>
            <person name="Meng A."/>
            <person name="Brown T."/>
            <person name="Cohen L."/>
        </authorList>
    </citation>
    <scope>NUCLEOTIDE SEQUENCE</scope>
    <source>
        <strain evidence="6">WS</strain>
    </source>
</reference>
<proteinExistence type="predicted"/>
<dbReference type="InterPro" id="IPR001365">
    <property type="entry name" value="A_deaminase_dom"/>
</dbReference>
<keyword evidence="3" id="KW-0378">Hydrolase</keyword>
<dbReference type="InterPro" id="IPR006330">
    <property type="entry name" value="Ado/ade_deaminase"/>
</dbReference>
<evidence type="ECO:0000256" key="1">
    <source>
        <dbReference type="ARBA" id="ARBA00001947"/>
    </source>
</evidence>
<dbReference type="GO" id="GO:0006154">
    <property type="term" value="P:adenosine catabolic process"/>
    <property type="evidence" value="ECO:0007669"/>
    <property type="project" value="TreeGrafter"/>
</dbReference>
<evidence type="ECO:0000256" key="2">
    <source>
        <dbReference type="ARBA" id="ARBA00022723"/>
    </source>
</evidence>
<dbReference type="Pfam" id="PF00962">
    <property type="entry name" value="A_deaminase"/>
    <property type="match status" value="1"/>
</dbReference>
<evidence type="ECO:0000259" key="5">
    <source>
        <dbReference type="Pfam" id="PF00962"/>
    </source>
</evidence>
<comment type="cofactor">
    <cofactor evidence="1">
        <name>Zn(2+)</name>
        <dbReference type="ChEBI" id="CHEBI:29105"/>
    </cofactor>
</comment>
<accession>A0A7S1KSI8</accession>
<keyword evidence="2" id="KW-0479">Metal-binding</keyword>
<dbReference type="Gene3D" id="3.20.20.140">
    <property type="entry name" value="Metal-dependent hydrolases"/>
    <property type="match status" value="1"/>
</dbReference>